<dbReference type="STRING" id="1802280.A3B37_00525"/>
<dbReference type="SUPFAM" id="SSF47336">
    <property type="entry name" value="ACP-like"/>
    <property type="match status" value="1"/>
</dbReference>
<name>A0A1G2LDB4_9BACT</name>
<dbReference type="PROSITE" id="PS50075">
    <property type="entry name" value="CARRIER"/>
    <property type="match status" value="1"/>
</dbReference>
<sequence>MDVVGQAVREIVGRYAGIAPENLNLNAVLEELGIDSLDTSEIILEFEERLDLSIPDEDRVFFSEGTVGTVIAHLHAELFGGRGPRRPERVSGG</sequence>
<dbReference type="Proteomes" id="UP000176705">
    <property type="component" value="Unassembled WGS sequence"/>
</dbReference>
<dbReference type="InterPro" id="IPR009081">
    <property type="entry name" value="PP-bd_ACP"/>
</dbReference>
<organism evidence="2 3">
    <name type="scientific">Candidatus Sungbacteria bacterium RIFCSPLOWO2_01_FULL_59_16</name>
    <dbReference type="NCBI Taxonomy" id="1802280"/>
    <lineage>
        <taxon>Bacteria</taxon>
        <taxon>Candidatus Sungiibacteriota</taxon>
    </lineage>
</organism>
<evidence type="ECO:0000313" key="3">
    <source>
        <dbReference type="Proteomes" id="UP000176705"/>
    </source>
</evidence>
<protein>
    <recommendedName>
        <fullName evidence="1">Carrier domain-containing protein</fullName>
    </recommendedName>
</protein>
<evidence type="ECO:0000259" key="1">
    <source>
        <dbReference type="PROSITE" id="PS50075"/>
    </source>
</evidence>
<dbReference type="InterPro" id="IPR036736">
    <property type="entry name" value="ACP-like_sf"/>
</dbReference>
<proteinExistence type="predicted"/>
<dbReference type="EMBL" id="MHQS01000010">
    <property type="protein sequence ID" value="OHA08821.1"/>
    <property type="molecule type" value="Genomic_DNA"/>
</dbReference>
<dbReference type="Gene3D" id="1.10.1200.10">
    <property type="entry name" value="ACP-like"/>
    <property type="match status" value="1"/>
</dbReference>
<accession>A0A1G2LDB4</accession>
<gene>
    <name evidence="2" type="ORF">A3B37_00525</name>
</gene>
<dbReference type="Pfam" id="PF00550">
    <property type="entry name" value="PP-binding"/>
    <property type="match status" value="1"/>
</dbReference>
<comment type="caution">
    <text evidence="2">The sequence shown here is derived from an EMBL/GenBank/DDBJ whole genome shotgun (WGS) entry which is preliminary data.</text>
</comment>
<feature type="domain" description="Carrier" evidence="1">
    <location>
        <begin position="2"/>
        <end position="78"/>
    </location>
</feature>
<evidence type="ECO:0000313" key="2">
    <source>
        <dbReference type="EMBL" id="OHA08821.1"/>
    </source>
</evidence>
<reference evidence="2 3" key="1">
    <citation type="journal article" date="2016" name="Nat. Commun.">
        <title>Thousands of microbial genomes shed light on interconnected biogeochemical processes in an aquifer system.</title>
        <authorList>
            <person name="Anantharaman K."/>
            <person name="Brown C.T."/>
            <person name="Hug L.A."/>
            <person name="Sharon I."/>
            <person name="Castelle C.J."/>
            <person name="Probst A.J."/>
            <person name="Thomas B.C."/>
            <person name="Singh A."/>
            <person name="Wilkins M.J."/>
            <person name="Karaoz U."/>
            <person name="Brodie E.L."/>
            <person name="Williams K.H."/>
            <person name="Hubbard S.S."/>
            <person name="Banfield J.F."/>
        </authorList>
    </citation>
    <scope>NUCLEOTIDE SEQUENCE [LARGE SCALE GENOMIC DNA]</scope>
</reference>
<dbReference type="AlphaFoldDB" id="A0A1G2LDB4"/>